<gene>
    <name evidence="1" type="ORF">DLAC_06507</name>
</gene>
<name>A0A151ZEX9_TIELA</name>
<reference evidence="1 2" key="1">
    <citation type="submission" date="2015-12" db="EMBL/GenBank/DDBJ databases">
        <title>Dictyostelia acquired genes for synthesis and detection of signals that induce cell-type specialization by lateral gene transfer from prokaryotes.</title>
        <authorList>
            <person name="Gloeckner G."/>
            <person name="Schaap P."/>
        </authorList>
    </citation>
    <scope>NUCLEOTIDE SEQUENCE [LARGE SCALE GENOMIC DNA]</scope>
    <source>
        <strain evidence="1 2">TK</strain>
    </source>
</reference>
<dbReference type="InterPro" id="IPR011990">
    <property type="entry name" value="TPR-like_helical_dom_sf"/>
</dbReference>
<evidence type="ECO:0000313" key="1">
    <source>
        <dbReference type="EMBL" id="KYQ92518.1"/>
    </source>
</evidence>
<dbReference type="Proteomes" id="UP000076078">
    <property type="component" value="Unassembled WGS sequence"/>
</dbReference>
<proteinExistence type="predicted"/>
<organism evidence="1 2">
    <name type="scientific">Tieghemostelium lacteum</name>
    <name type="common">Slime mold</name>
    <name type="synonym">Dictyostelium lacteum</name>
    <dbReference type="NCBI Taxonomy" id="361077"/>
    <lineage>
        <taxon>Eukaryota</taxon>
        <taxon>Amoebozoa</taxon>
        <taxon>Evosea</taxon>
        <taxon>Eumycetozoa</taxon>
        <taxon>Dictyostelia</taxon>
        <taxon>Dictyosteliales</taxon>
        <taxon>Raperosteliaceae</taxon>
        <taxon>Tieghemostelium</taxon>
    </lineage>
</organism>
<dbReference type="AlphaFoldDB" id="A0A151ZEX9"/>
<comment type="caution">
    <text evidence="1">The sequence shown here is derived from an EMBL/GenBank/DDBJ whole genome shotgun (WGS) entry which is preliminary data.</text>
</comment>
<keyword evidence="2" id="KW-1185">Reference proteome</keyword>
<sequence>MDNNNKLNYQKELQKRTEDLKESIDKSVTIMEEILNHPRYRFVDNDDPQTKIFEFGTYLPDRNYAMVPGITSWEAISQLLKFKKVQYEILDSSKYAADQLEFYNQFRQCIDRILNYIKDVPVEYQDMNQYDQLKEAIGKKLLTLEIQVSKKSESAYFKLIADTELYPKRVLESIKEFEDKVLNSPAESTRFFSLKGTCYLHLRQYQNCIDCNESYLNKIKNLENLPILTLSNALLVYLHVMSIVGNKDQQIIETCEWLLSYPGYDTSSTVNIEILFYLGTAFFRDGDLTKASKILKEASVHPALKEYNYHNVGAPVIFLNLARISNFQKNIQQRNEYLESTIKYLDDVGESKNFVVLLNRYLTRIDALSGLNRDKETLLICQNAVDFIKLNTSTSCNNVYLVEIYTKMAQITNYNREYGKSLEYLRNVKEYVDHYPFHTMLVYGEALFQSDDLEKASIVYRDLINLNQDSPGSYLIFVRSFVAGTVSSIKKYNQLDNKPIYHTSKIELLDSILQPIVGETLSEQVQSIVDCLKTVQTILKDSVPQNTPNHEPINSFNMCIEDGIYSFSFRKKYLKNLQKESELKRFNRFINNIAQFVYKIHQKPT</sequence>
<accession>A0A151ZEX9</accession>
<dbReference type="EMBL" id="LODT01000029">
    <property type="protein sequence ID" value="KYQ92518.1"/>
    <property type="molecule type" value="Genomic_DNA"/>
</dbReference>
<evidence type="ECO:0000313" key="2">
    <source>
        <dbReference type="Proteomes" id="UP000076078"/>
    </source>
</evidence>
<dbReference type="SUPFAM" id="SSF48452">
    <property type="entry name" value="TPR-like"/>
    <property type="match status" value="1"/>
</dbReference>
<protein>
    <submittedName>
        <fullName evidence="1">Uncharacterized protein</fullName>
    </submittedName>
</protein>
<dbReference type="Gene3D" id="1.25.40.10">
    <property type="entry name" value="Tetratricopeptide repeat domain"/>
    <property type="match status" value="1"/>
</dbReference>
<dbReference type="InParanoid" id="A0A151ZEX9"/>